<dbReference type="PANTHER" id="PTHR10894">
    <property type="entry name" value="NUCLEOLAR PROTEIN 5 NUCLEOLAR PROTEIN NOP5 NOP58"/>
    <property type="match status" value="1"/>
</dbReference>
<sequence>MIYLFENATGFTLFKKQDDRIKKVNSYEFKNNDELLETYEQLEQNKLPKNLENFLFSELKDLNEVLAVRDTKLQKLITESCNISSKYVQDANFKLILSELDKFTSENNKQKTLFLSHKMALKKITYNADKLDTMIIQSINLLVDIDKDINLHCMRIREWYGTHFPELSLVVDDNLLYLKIVSIIGNRNTCSFEKIQPVAGDLSEKIYKLSVNSMGTEIAENDVDNIINDCQSIIKNFEYRNKLSSYIKEKMMCIAPNLTNLIGDFIGARLLSKAGSLESLAKYPSSTIQLLGAEKSLFQALRNQSNTPKYGLIFESSLLGQVSSEYKGKIARTLAAKISLCAKIDVSSKDQTGKYGTDAKNKILNRIKNLEDASRPKKKVITKSKFIVKEEIKYDDKNDIKRSKKN</sequence>
<dbReference type="InterPro" id="IPR042239">
    <property type="entry name" value="Nop_C"/>
</dbReference>
<dbReference type="AlphaFoldDB" id="A0A0F9YSK1"/>
<dbReference type="OMA" id="NRMMVLA"/>
<dbReference type="GeneID" id="36319284"/>
<dbReference type="OrthoDB" id="6780543at2759"/>
<evidence type="ECO:0000256" key="2">
    <source>
        <dbReference type="ARBA" id="ARBA00009211"/>
    </source>
</evidence>
<dbReference type="FunFam" id="1.10.246.90:FF:000005">
    <property type="entry name" value="Nucleolar protein 5, putative"/>
    <property type="match status" value="1"/>
</dbReference>
<protein>
    <recommendedName>
        <fullName evidence="3">Nucleolar protein 58</fullName>
    </recommendedName>
</protein>
<evidence type="ECO:0000259" key="7">
    <source>
        <dbReference type="PROSITE" id="PS51358"/>
    </source>
</evidence>
<comment type="function">
    <text evidence="6">Required for pre-18S rRNA processing. May bind microtubules.</text>
</comment>
<dbReference type="GO" id="GO:0031428">
    <property type="term" value="C:box C/D methylation guide snoRNP complex"/>
    <property type="evidence" value="ECO:0007669"/>
    <property type="project" value="InterPro"/>
</dbReference>
<dbReference type="InterPro" id="IPR036070">
    <property type="entry name" value="Nop_dom_sf"/>
</dbReference>
<keyword evidence="4" id="KW-0690">Ribosome biogenesis</keyword>
<name>A0A0F9YSK1_9MICR</name>
<dbReference type="EMBL" id="JPQZ01000019">
    <property type="protein sequence ID" value="KKO75517.1"/>
    <property type="molecule type" value="Genomic_DNA"/>
</dbReference>
<comment type="caution">
    <text evidence="8">The sequence shown here is derived from an EMBL/GenBank/DDBJ whole genome shotgun (WGS) entry which is preliminary data.</text>
</comment>
<dbReference type="Proteomes" id="UP000034350">
    <property type="component" value="Unassembled WGS sequence"/>
</dbReference>
<dbReference type="InterPro" id="IPR012976">
    <property type="entry name" value="NOSIC"/>
</dbReference>
<comment type="subcellular location">
    <subcellularLocation>
        <location evidence="1">Nucleus</location>
        <location evidence="1">Nucleolus</location>
    </subcellularLocation>
</comment>
<dbReference type="RefSeq" id="XP_024331259.1">
    <property type="nucleotide sequence ID" value="XM_024474367.1"/>
</dbReference>
<feature type="domain" description="Nop" evidence="7">
    <location>
        <begin position="254"/>
        <end position="372"/>
    </location>
</feature>
<evidence type="ECO:0000256" key="5">
    <source>
        <dbReference type="ARBA" id="ARBA00023242"/>
    </source>
</evidence>
<dbReference type="Pfam" id="PF01798">
    <property type="entry name" value="Nop"/>
    <property type="match status" value="1"/>
</dbReference>
<evidence type="ECO:0000256" key="3">
    <source>
        <dbReference type="ARBA" id="ARBA00020379"/>
    </source>
</evidence>
<keyword evidence="9" id="KW-1185">Reference proteome</keyword>
<dbReference type="GO" id="GO:0030515">
    <property type="term" value="F:snoRNA binding"/>
    <property type="evidence" value="ECO:0007669"/>
    <property type="project" value="InterPro"/>
</dbReference>
<dbReference type="InterPro" id="IPR045056">
    <property type="entry name" value="Nop56/Nop58"/>
</dbReference>
<evidence type="ECO:0000256" key="1">
    <source>
        <dbReference type="ARBA" id="ARBA00004604"/>
    </source>
</evidence>
<gene>
    <name evidence="8" type="ORF">AAJ76_1900052113</name>
</gene>
<keyword evidence="5" id="KW-0539">Nucleus</keyword>
<comment type="similarity">
    <text evidence="2">Belongs to the NOP5/NOP56 family.</text>
</comment>
<dbReference type="GO" id="GO:0042254">
    <property type="term" value="P:ribosome biogenesis"/>
    <property type="evidence" value="ECO:0007669"/>
    <property type="project" value="UniProtKB-KW"/>
</dbReference>
<proteinExistence type="inferred from homology"/>
<dbReference type="VEuPathDB" id="MicrosporidiaDB:G9O61_00g020990"/>
<organism evidence="8 9">
    <name type="scientific">Vairimorpha ceranae</name>
    <dbReference type="NCBI Taxonomy" id="40302"/>
    <lineage>
        <taxon>Eukaryota</taxon>
        <taxon>Fungi</taxon>
        <taxon>Fungi incertae sedis</taxon>
        <taxon>Microsporidia</taxon>
        <taxon>Nosematidae</taxon>
        <taxon>Vairimorpha</taxon>
    </lineage>
</organism>
<reference evidence="8 9" key="1">
    <citation type="journal article" date="2015" name="Environ. Microbiol.">
        <title>Genome analyses suggest the presence of polyploidy and recent human-driven expansions in eight global populations of the honeybee pathogen Nosema ceranae.</title>
        <authorList>
            <person name="Pelin A."/>
            <person name="Selman M."/>
            <person name="Aris-Brosou S."/>
            <person name="Farinelli L."/>
            <person name="Corradi N."/>
        </authorList>
    </citation>
    <scope>NUCLEOTIDE SEQUENCE [LARGE SCALE GENOMIC DNA]</scope>
    <source>
        <strain evidence="8 9">PA08 1199</strain>
    </source>
</reference>
<dbReference type="InterPro" id="IPR002687">
    <property type="entry name" value="Nop_dom"/>
</dbReference>
<accession>A0A0F9YSK1</accession>
<dbReference type="GO" id="GO:0032040">
    <property type="term" value="C:small-subunit processome"/>
    <property type="evidence" value="ECO:0007669"/>
    <property type="project" value="InterPro"/>
</dbReference>
<dbReference type="VEuPathDB" id="MicrosporidiaDB:AAJ76_1900052113"/>
<dbReference type="Gene3D" id="1.10.246.90">
    <property type="entry name" value="Nop domain"/>
    <property type="match status" value="1"/>
</dbReference>
<dbReference type="SUPFAM" id="SSF89124">
    <property type="entry name" value="Nop domain"/>
    <property type="match status" value="1"/>
</dbReference>
<evidence type="ECO:0000313" key="8">
    <source>
        <dbReference type="EMBL" id="KKO75517.1"/>
    </source>
</evidence>
<dbReference type="SMART" id="SM00931">
    <property type="entry name" value="NOSIC"/>
    <property type="match status" value="1"/>
</dbReference>
<dbReference type="PROSITE" id="PS51358">
    <property type="entry name" value="NOP"/>
    <property type="match status" value="1"/>
</dbReference>
<dbReference type="VEuPathDB" id="MicrosporidiaDB:NCER_100904"/>
<evidence type="ECO:0000256" key="4">
    <source>
        <dbReference type="ARBA" id="ARBA00022517"/>
    </source>
</evidence>
<evidence type="ECO:0000256" key="6">
    <source>
        <dbReference type="ARBA" id="ARBA00024837"/>
    </source>
</evidence>
<dbReference type="Gene3D" id="1.10.287.4070">
    <property type="match status" value="1"/>
</dbReference>
<evidence type="ECO:0000313" key="9">
    <source>
        <dbReference type="Proteomes" id="UP000034350"/>
    </source>
</evidence>
<dbReference type="PANTHER" id="PTHR10894:SF1">
    <property type="entry name" value="NUCLEOLAR PROTEIN 58"/>
    <property type="match status" value="1"/>
</dbReference>